<evidence type="ECO:0000313" key="2">
    <source>
        <dbReference type="EMBL" id="KZV88471.1"/>
    </source>
</evidence>
<keyword evidence="3" id="KW-1185">Reference proteome</keyword>
<organism evidence="1 3">
    <name type="scientific">Exidia glandulosa HHB12029</name>
    <dbReference type="NCBI Taxonomy" id="1314781"/>
    <lineage>
        <taxon>Eukaryota</taxon>
        <taxon>Fungi</taxon>
        <taxon>Dikarya</taxon>
        <taxon>Basidiomycota</taxon>
        <taxon>Agaricomycotina</taxon>
        <taxon>Agaricomycetes</taxon>
        <taxon>Auriculariales</taxon>
        <taxon>Exidiaceae</taxon>
        <taxon>Exidia</taxon>
    </lineage>
</organism>
<dbReference type="EMBL" id="KV426448">
    <property type="protein sequence ID" value="KZV80801.1"/>
    <property type="molecule type" value="Genomic_DNA"/>
</dbReference>
<sequence>MSKVSLPASLTADDLIDTTLFVATYDSIETELRTMETRIGRWIEENTNAGRVRSRKEWEDIQKQVLQMLASLRAIPRDARNDDSARQWLVDMRQGVQLLCTILEMNRNDETIFDRILGPEDDCWQQELRDALIVTPEMLCDEELFDVVRNRAYAQLNRFVERAEFIRDLSRGHVERYSEWDSMVDVARSIRLGFRERFARESARTTNSGELRKWLRYIACDIPNARGVMEMTRFRELLEDRLVPRHAWKRYEAIAAVMEEYERDCDEDTGVSLRLLST</sequence>
<reference evidence="1 3" key="1">
    <citation type="journal article" date="2016" name="Mol. Biol. Evol.">
        <title>Comparative Genomics of Early-Diverging Mushroom-Forming Fungi Provides Insights into the Origins of Lignocellulose Decay Capabilities.</title>
        <authorList>
            <person name="Nagy L.G."/>
            <person name="Riley R."/>
            <person name="Tritt A."/>
            <person name="Adam C."/>
            <person name="Daum C."/>
            <person name="Floudas D."/>
            <person name="Sun H."/>
            <person name="Yadav J.S."/>
            <person name="Pangilinan J."/>
            <person name="Larsson K.H."/>
            <person name="Matsuura K."/>
            <person name="Barry K."/>
            <person name="Labutti K."/>
            <person name="Kuo R."/>
            <person name="Ohm R.A."/>
            <person name="Bhattacharya S.S."/>
            <person name="Shirouzu T."/>
            <person name="Yoshinaga Y."/>
            <person name="Martin F.M."/>
            <person name="Grigoriev I.V."/>
            <person name="Hibbett D.S."/>
        </authorList>
    </citation>
    <scope>NUCLEOTIDE SEQUENCE [LARGE SCALE GENOMIC DNA]</scope>
    <source>
        <strain evidence="1 3">HHB12029</strain>
    </source>
</reference>
<evidence type="ECO:0000313" key="1">
    <source>
        <dbReference type="EMBL" id="KZV80801.1"/>
    </source>
</evidence>
<dbReference type="Proteomes" id="UP000077266">
    <property type="component" value="Unassembled WGS sequence"/>
</dbReference>
<accession>A0A165BK83</accession>
<proteinExistence type="predicted"/>
<dbReference type="EMBL" id="KV426099">
    <property type="protein sequence ID" value="KZV88471.1"/>
    <property type="molecule type" value="Genomic_DNA"/>
</dbReference>
<gene>
    <name evidence="2" type="ORF">EXIGLDRAFT_772667</name>
    <name evidence="1" type="ORF">EXIGLDRAFT_780535</name>
</gene>
<dbReference type="AlphaFoldDB" id="A0A165BK83"/>
<protein>
    <submittedName>
        <fullName evidence="1">Uncharacterized protein</fullName>
    </submittedName>
</protein>
<evidence type="ECO:0000313" key="3">
    <source>
        <dbReference type="Proteomes" id="UP000077266"/>
    </source>
</evidence>
<name>A0A165BK83_EXIGL</name>